<name>A0A8S9L8R6_BRACR</name>
<dbReference type="InterPro" id="IPR026960">
    <property type="entry name" value="RVT-Znf"/>
</dbReference>
<feature type="domain" description="Reverse transcriptase zinc-binding" evidence="1">
    <location>
        <begin position="1"/>
        <end position="42"/>
    </location>
</feature>
<evidence type="ECO:0000313" key="2">
    <source>
        <dbReference type="EMBL" id="KAF2603744.1"/>
    </source>
</evidence>
<organism evidence="2">
    <name type="scientific">Brassica cretica</name>
    <name type="common">Mustard</name>
    <dbReference type="NCBI Taxonomy" id="69181"/>
    <lineage>
        <taxon>Eukaryota</taxon>
        <taxon>Viridiplantae</taxon>
        <taxon>Streptophyta</taxon>
        <taxon>Embryophyta</taxon>
        <taxon>Tracheophyta</taxon>
        <taxon>Spermatophyta</taxon>
        <taxon>Magnoliopsida</taxon>
        <taxon>eudicotyledons</taxon>
        <taxon>Gunneridae</taxon>
        <taxon>Pentapetalae</taxon>
        <taxon>rosids</taxon>
        <taxon>malvids</taxon>
        <taxon>Brassicales</taxon>
        <taxon>Brassicaceae</taxon>
        <taxon>Brassiceae</taxon>
        <taxon>Brassica</taxon>
    </lineage>
</organism>
<reference evidence="2" key="1">
    <citation type="submission" date="2019-12" db="EMBL/GenBank/DDBJ databases">
        <title>Genome sequencing and annotation of Brassica cretica.</title>
        <authorList>
            <person name="Studholme D.J."/>
            <person name="Sarris P.F."/>
        </authorList>
    </citation>
    <scope>NUCLEOTIDE SEQUENCE</scope>
    <source>
        <strain evidence="2">PFS-102/07</strain>
        <tissue evidence="2">Leaf</tissue>
    </source>
</reference>
<sequence length="138" mass="16107">LPTRARLASWGLQIPTACCLCSGLVETRDHLFITCNYSSEVWRLSTASLNPPNTLFCSWPELLSWIRRTSATFPALLKKLAAQCVIYHLWKQRNNVLHNQITQPPSAIYRLIYREMCNTITARRNRKQFQDLMAKWMH</sequence>
<comment type="caution">
    <text evidence="2">The sequence shown here is derived from an EMBL/GenBank/DDBJ whole genome shotgun (WGS) entry which is preliminary data.</text>
</comment>
<dbReference type="EMBL" id="QGKY02000094">
    <property type="protein sequence ID" value="KAF2603744.1"/>
    <property type="molecule type" value="Genomic_DNA"/>
</dbReference>
<dbReference type="Pfam" id="PF13966">
    <property type="entry name" value="zf-RVT"/>
    <property type="match status" value="1"/>
</dbReference>
<protein>
    <recommendedName>
        <fullName evidence="1">Reverse transcriptase zinc-binding domain-containing protein</fullName>
    </recommendedName>
</protein>
<dbReference type="AlphaFoldDB" id="A0A8S9L8R6"/>
<proteinExistence type="predicted"/>
<feature type="non-terminal residue" evidence="2">
    <location>
        <position position="1"/>
    </location>
</feature>
<gene>
    <name evidence="2" type="ORF">F2Q70_00026396</name>
</gene>
<evidence type="ECO:0000259" key="1">
    <source>
        <dbReference type="Pfam" id="PF13966"/>
    </source>
</evidence>
<accession>A0A8S9L8R6</accession>